<dbReference type="PRINTS" id="PR00038">
    <property type="entry name" value="HTHLUXR"/>
</dbReference>
<dbReference type="GO" id="GO:0006355">
    <property type="term" value="P:regulation of DNA-templated transcription"/>
    <property type="evidence" value="ECO:0007669"/>
    <property type="project" value="InterPro"/>
</dbReference>
<keyword evidence="3" id="KW-0804">Transcription</keyword>
<dbReference type="InterPro" id="IPR016032">
    <property type="entry name" value="Sig_transdc_resp-reg_C-effctor"/>
</dbReference>
<dbReference type="SUPFAM" id="SSF46894">
    <property type="entry name" value="C-terminal effector domain of the bipartite response regulators"/>
    <property type="match status" value="1"/>
</dbReference>
<keyword evidence="6" id="KW-1185">Reference proteome</keyword>
<dbReference type="PANTHER" id="PTHR44688:SF16">
    <property type="entry name" value="DNA-BINDING TRANSCRIPTIONAL ACTIVATOR DEVR_DOSR"/>
    <property type="match status" value="1"/>
</dbReference>
<name>C7N2J8_SLAHD</name>
<evidence type="ECO:0000259" key="4">
    <source>
        <dbReference type="PROSITE" id="PS50043"/>
    </source>
</evidence>
<dbReference type="Gene3D" id="1.10.10.10">
    <property type="entry name" value="Winged helix-like DNA-binding domain superfamily/Winged helix DNA-binding domain"/>
    <property type="match status" value="1"/>
</dbReference>
<dbReference type="EMBL" id="CP001684">
    <property type="protein sequence ID" value="ACV23506.1"/>
    <property type="molecule type" value="Genomic_DNA"/>
</dbReference>
<evidence type="ECO:0000256" key="1">
    <source>
        <dbReference type="ARBA" id="ARBA00023015"/>
    </source>
</evidence>
<sequence>MIQRRAEIPWEKIYDYVMMCGSIHNPVMFVRAVLDEIDDLVPYEQGIAMCLDENRRVCDQYLVNMKTRWMNMYIEYYSRLSTTKWNLSTDVSREEHALPHVQQIMWEKEPITEFIANYIMVRGVKCSLAIALFDQSGMPRAAFSLDRTQQSRFTDREVEIVRHAMAQIGNLYKNFFTDPRLVPGMHSEADTLQLDRVLTKRELEVVNLLTQGLSASHVAATLHITVSTAYKHIAHIYKKLNVSSQQELLVRVLGNR</sequence>
<evidence type="ECO:0000313" key="5">
    <source>
        <dbReference type="EMBL" id="ACV23506.1"/>
    </source>
</evidence>
<dbReference type="AlphaFoldDB" id="C7N2J8"/>
<dbReference type="Pfam" id="PF00196">
    <property type="entry name" value="GerE"/>
    <property type="match status" value="1"/>
</dbReference>
<dbReference type="RefSeq" id="WP_012799604.1">
    <property type="nucleotide sequence ID" value="NC_013165.1"/>
</dbReference>
<dbReference type="STRING" id="471855.Shel_24980"/>
<dbReference type="CDD" id="cd06170">
    <property type="entry name" value="LuxR_C_like"/>
    <property type="match status" value="1"/>
</dbReference>
<keyword evidence="1" id="KW-0805">Transcription regulation</keyword>
<protein>
    <submittedName>
        <fullName evidence="5">Response regulator containing a CheY-like receiver domain and an HTH DNA-binding domain</fullName>
    </submittedName>
</protein>
<proteinExistence type="predicted"/>
<evidence type="ECO:0000256" key="2">
    <source>
        <dbReference type="ARBA" id="ARBA00023125"/>
    </source>
</evidence>
<evidence type="ECO:0000256" key="3">
    <source>
        <dbReference type="ARBA" id="ARBA00023163"/>
    </source>
</evidence>
<dbReference type="InterPro" id="IPR000792">
    <property type="entry name" value="Tscrpt_reg_LuxR_C"/>
</dbReference>
<dbReference type="SMART" id="SM00421">
    <property type="entry name" value="HTH_LUXR"/>
    <property type="match status" value="1"/>
</dbReference>
<reference evidence="5 6" key="1">
    <citation type="journal article" date="2009" name="Stand. Genomic Sci.">
        <title>Complete genome sequence of Slackia heliotrinireducens type strain (RHS 1).</title>
        <authorList>
            <person name="Pukall R."/>
            <person name="Lapidus A."/>
            <person name="Nolan M."/>
            <person name="Copeland A."/>
            <person name="Glavina Del Rio T."/>
            <person name="Lucas S."/>
            <person name="Chen F."/>
            <person name="Tice H."/>
            <person name="Cheng J.F."/>
            <person name="Chertkov O."/>
            <person name="Bruce D."/>
            <person name="Goodwin L."/>
            <person name="Kuske C."/>
            <person name="Brettin T."/>
            <person name="Detter J.C."/>
            <person name="Han C."/>
            <person name="Pitluck S."/>
            <person name="Pati A."/>
            <person name="Mavrommatis K."/>
            <person name="Ivanova N."/>
            <person name="Ovchinnikova G."/>
            <person name="Chen A."/>
            <person name="Palaniappan K."/>
            <person name="Schneider S."/>
            <person name="Rohde M."/>
            <person name="Chain P."/>
            <person name="D'haeseleer P."/>
            <person name="Goker M."/>
            <person name="Bristow J."/>
            <person name="Eisen J.A."/>
            <person name="Markowitz V."/>
            <person name="Kyrpides N.C."/>
            <person name="Klenk H.P."/>
            <person name="Hugenholtz P."/>
        </authorList>
    </citation>
    <scope>NUCLEOTIDE SEQUENCE [LARGE SCALE GENOMIC DNA]</scope>
    <source>
        <strain evidence="6">ATCC 29202 / DSM 20476 / NCTC 11029 / RHS 1</strain>
    </source>
</reference>
<dbReference type="PROSITE" id="PS50043">
    <property type="entry name" value="HTH_LUXR_2"/>
    <property type="match status" value="1"/>
</dbReference>
<keyword evidence="2 5" id="KW-0238">DNA-binding</keyword>
<dbReference type="InterPro" id="IPR036388">
    <property type="entry name" value="WH-like_DNA-bd_sf"/>
</dbReference>
<dbReference type="PANTHER" id="PTHR44688">
    <property type="entry name" value="DNA-BINDING TRANSCRIPTIONAL ACTIVATOR DEVR_DOSR"/>
    <property type="match status" value="1"/>
</dbReference>
<evidence type="ECO:0000313" key="6">
    <source>
        <dbReference type="Proteomes" id="UP000002026"/>
    </source>
</evidence>
<gene>
    <name evidence="5" type="ordered locus">Shel_24980</name>
</gene>
<organism evidence="5 6">
    <name type="scientific">Slackia heliotrinireducens (strain ATCC 29202 / DSM 20476 / NCTC 11029 / RHS 1)</name>
    <name type="common">Peptococcus heliotrinreducens</name>
    <dbReference type="NCBI Taxonomy" id="471855"/>
    <lineage>
        <taxon>Bacteria</taxon>
        <taxon>Bacillati</taxon>
        <taxon>Actinomycetota</taxon>
        <taxon>Coriobacteriia</taxon>
        <taxon>Eggerthellales</taxon>
        <taxon>Eggerthellaceae</taxon>
        <taxon>Slackia</taxon>
    </lineage>
</organism>
<dbReference type="HOGENOM" id="CLU_1085431_0_0_11"/>
<dbReference type="Proteomes" id="UP000002026">
    <property type="component" value="Chromosome"/>
</dbReference>
<accession>C7N2J8</accession>
<dbReference type="eggNOG" id="COG2197">
    <property type="taxonomic scope" value="Bacteria"/>
</dbReference>
<dbReference type="GO" id="GO:0003677">
    <property type="term" value="F:DNA binding"/>
    <property type="evidence" value="ECO:0007669"/>
    <property type="project" value="UniProtKB-KW"/>
</dbReference>
<feature type="domain" description="HTH luxR-type" evidence="4">
    <location>
        <begin position="191"/>
        <end position="256"/>
    </location>
</feature>
<dbReference type="KEGG" id="shi:Shel_24980"/>